<name>A0A7E5WH22_TRINI</name>
<evidence type="ECO:0000313" key="4">
    <source>
        <dbReference type="RefSeq" id="XP_026740013.1"/>
    </source>
</evidence>
<gene>
    <name evidence="4" type="primary">LOC113502593</name>
</gene>
<proteinExistence type="predicted"/>
<sequence length="640" mass="73654">MFSAFLSYVLPQQDRKAVIMLKFIYLFNFCWLLCGVHAVVYDSITGEPATEAQLNYYRERNNLEICTVNIKPCDKNEWKRLDGSCNNLKYPSVGTQRTPTTRILPPILGPNYNPVDTVDGKPFPLARRVRCELLSEGKASDLTTTQLVSYYTLFASADINSLHDVFNYMQYILYCCEEKGKFDYMCTPNKIPKDDPVHRYSGIRCMNLTRPESFQTHGCLENGTTFVRMTTATPVFDLSQVYNAMTTSEDLRVYKNGLVKMEIDHGKLFPPSTNDSGNCFLNEPPRETRCNRAHFNTAIGPVFFAIIFYRYHNFIANELHALNPCWDDDRLYYTARDINIAISMQILYYEVMPILMGRENMIRDGIILDHDGFRDWYDEDVLPQMSDEFPYSLRWLHTIQEADVKLYDGDGYYLNTVPMINVSLRTGWLPLDYNMEKFTQGSFRQFSGAYDHIIDFDMSERVLGGISVSSDVSTSDLSKGRYFGLQPYVNYRQHCTGRSYTTFWHLKDAISTERIHRLMQMYHDVRDVELMSGLWSEKPVPGGMVPHTMYCLCAEQMLRSVISDRHWYERADRPHAFTLEQLKSVRKVTVAGVLCDVGDSVTQIQPSAFESISKANRITSCSSSKIGTLDVSAWKDSECS</sequence>
<dbReference type="Proteomes" id="UP000322000">
    <property type="component" value="Chromosome 17"/>
</dbReference>
<dbReference type="PROSITE" id="PS50292">
    <property type="entry name" value="PEROXIDASE_3"/>
    <property type="match status" value="1"/>
</dbReference>
<dbReference type="RefSeq" id="XP_026740013.1">
    <property type="nucleotide sequence ID" value="XM_026884212.1"/>
</dbReference>
<dbReference type="PANTHER" id="PTHR11475">
    <property type="entry name" value="OXIDASE/PEROXIDASE"/>
    <property type="match status" value="1"/>
</dbReference>
<dbReference type="GO" id="GO:0006979">
    <property type="term" value="P:response to oxidative stress"/>
    <property type="evidence" value="ECO:0007669"/>
    <property type="project" value="InterPro"/>
</dbReference>
<dbReference type="InterPro" id="IPR010255">
    <property type="entry name" value="Haem_peroxidase_sf"/>
</dbReference>
<dbReference type="GO" id="GO:0020037">
    <property type="term" value="F:heme binding"/>
    <property type="evidence" value="ECO:0007669"/>
    <property type="project" value="InterPro"/>
</dbReference>
<keyword evidence="3" id="KW-1185">Reference proteome</keyword>
<dbReference type="AlphaFoldDB" id="A0A7E5WH22"/>
<organism evidence="3 4">
    <name type="scientific">Trichoplusia ni</name>
    <name type="common">Cabbage looper</name>
    <dbReference type="NCBI Taxonomy" id="7111"/>
    <lineage>
        <taxon>Eukaryota</taxon>
        <taxon>Metazoa</taxon>
        <taxon>Ecdysozoa</taxon>
        <taxon>Arthropoda</taxon>
        <taxon>Hexapoda</taxon>
        <taxon>Insecta</taxon>
        <taxon>Pterygota</taxon>
        <taxon>Neoptera</taxon>
        <taxon>Endopterygota</taxon>
        <taxon>Lepidoptera</taxon>
        <taxon>Glossata</taxon>
        <taxon>Ditrysia</taxon>
        <taxon>Noctuoidea</taxon>
        <taxon>Noctuidae</taxon>
        <taxon>Plusiinae</taxon>
        <taxon>Trichoplusia</taxon>
    </lineage>
</organism>
<dbReference type="Gene3D" id="1.10.640.10">
    <property type="entry name" value="Haem peroxidase domain superfamily, animal type"/>
    <property type="match status" value="1"/>
</dbReference>
<evidence type="ECO:0000256" key="1">
    <source>
        <dbReference type="ARBA" id="ARBA00022559"/>
    </source>
</evidence>
<keyword evidence="1" id="KW-0575">Peroxidase</keyword>
<protein>
    <submittedName>
        <fullName evidence="4">Peroxidase-like isoform X1</fullName>
    </submittedName>
</protein>
<keyword evidence="2" id="KW-0349">Heme</keyword>
<dbReference type="Pfam" id="PF03098">
    <property type="entry name" value="An_peroxidase"/>
    <property type="match status" value="1"/>
</dbReference>
<dbReference type="OrthoDB" id="823504at2759"/>
<dbReference type="PRINTS" id="PR00457">
    <property type="entry name" value="ANPEROXIDASE"/>
</dbReference>
<keyword evidence="1" id="KW-0560">Oxidoreductase</keyword>
<dbReference type="GeneID" id="113502593"/>
<evidence type="ECO:0000256" key="2">
    <source>
        <dbReference type="PIRSR" id="PIRSR619791-2"/>
    </source>
</evidence>
<dbReference type="GO" id="GO:0046872">
    <property type="term" value="F:metal ion binding"/>
    <property type="evidence" value="ECO:0007669"/>
    <property type="project" value="UniProtKB-KW"/>
</dbReference>
<dbReference type="PANTHER" id="PTHR11475:SF125">
    <property type="entry name" value="GH11385P"/>
    <property type="match status" value="1"/>
</dbReference>
<dbReference type="InterPro" id="IPR037120">
    <property type="entry name" value="Haem_peroxidase_sf_animal"/>
</dbReference>
<dbReference type="GO" id="GO:0004601">
    <property type="term" value="F:peroxidase activity"/>
    <property type="evidence" value="ECO:0007669"/>
    <property type="project" value="UniProtKB-KW"/>
</dbReference>
<dbReference type="KEGG" id="tnl:113502593"/>
<feature type="binding site" description="axial binding residue" evidence="2">
    <location>
        <position position="397"/>
    </location>
    <ligand>
        <name>heme b</name>
        <dbReference type="ChEBI" id="CHEBI:60344"/>
    </ligand>
    <ligandPart>
        <name>Fe</name>
        <dbReference type="ChEBI" id="CHEBI:18248"/>
    </ligandPart>
</feature>
<reference evidence="4" key="1">
    <citation type="submission" date="2025-08" db="UniProtKB">
        <authorList>
            <consortium name="RefSeq"/>
        </authorList>
    </citation>
    <scope>IDENTIFICATION</scope>
</reference>
<accession>A0A7E5WH22</accession>
<dbReference type="InterPro" id="IPR019791">
    <property type="entry name" value="Haem_peroxidase_animal"/>
</dbReference>
<dbReference type="InParanoid" id="A0A7E5WH22"/>
<keyword evidence="2" id="KW-0408">Iron</keyword>
<keyword evidence="2" id="KW-0479">Metal-binding</keyword>
<dbReference type="SUPFAM" id="SSF48113">
    <property type="entry name" value="Heme-dependent peroxidases"/>
    <property type="match status" value="1"/>
</dbReference>
<evidence type="ECO:0000313" key="3">
    <source>
        <dbReference type="Proteomes" id="UP000322000"/>
    </source>
</evidence>